<feature type="chain" id="PRO_5016052675" evidence="1">
    <location>
        <begin position="19"/>
        <end position="50"/>
    </location>
</feature>
<protein>
    <submittedName>
        <fullName evidence="2">Uncharacterized protein</fullName>
    </submittedName>
</protein>
<proteinExistence type="predicted"/>
<keyword evidence="3" id="KW-1185">Reference proteome</keyword>
<sequence>MKTRLMVLVLIRARRLEGLWFPLLVSGGARSHSAMEPDWQLFLYGDLCIM</sequence>
<dbReference type="EMBL" id="CP026255">
    <property type="protein sequence ID" value="AWP12588.1"/>
    <property type="molecule type" value="Genomic_DNA"/>
</dbReference>
<reference evidence="2 3" key="1">
    <citation type="submission" date="2017-12" db="EMBL/GenBank/DDBJ databases">
        <title>Integrating genomic resources of turbot (Scophthalmus maximus) in depth evaluation of genetic and physical mapping variation across individuals.</title>
        <authorList>
            <person name="Martinez P."/>
        </authorList>
    </citation>
    <scope>NUCLEOTIDE SEQUENCE [LARGE SCALE GENOMIC DNA]</scope>
</reference>
<accession>A0A2U9C820</accession>
<feature type="signal peptide" evidence="1">
    <location>
        <begin position="1"/>
        <end position="18"/>
    </location>
</feature>
<gene>
    <name evidence="2" type="ORF">SMAX5B_006927</name>
</gene>
<keyword evidence="1" id="KW-0732">Signal</keyword>
<dbReference type="AlphaFoldDB" id="A0A2U9C820"/>
<evidence type="ECO:0000256" key="1">
    <source>
        <dbReference type="SAM" id="SignalP"/>
    </source>
</evidence>
<evidence type="ECO:0000313" key="2">
    <source>
        <dbReference type="EMBL" id="AWP12588.1"/>
    </source>
</evidence>
<name>A0A2U9C820_SCOMX</name>
<organism evidence="2 3">
    <name type="scientific">Scophthalmus maximus</name>
    <name type="common">Turbot</name>
    <name type="synonym">Psetta maxima</name>
    <dbReference type="NCBI Taxonomy" id="52904"/>
    <lineage>
        <taxon>Eukaryota</taxon>
        <taxon>Metazoa</taxon>
        <taxon>Chordata</taxon>
        <taxon>Craniata</taxon>
        <taxon>Vertebrata</taxon>
        <taxon>Euteleostomi</taxon>
        <taxon>Actinopterygii</taxon>
        <taxon>Neopterygii</taxon>
        <taxon>Teleostei</taxon>
        <taxon>Neoteleostei</taxon>
        <taxon>Acanthomorphata</taxon>
        <taxon>Carangaria</taxon>
        <taxon>Pleuronectiformes</taxon>
        <taxon>Pleuronectoidei</taxon>
        <taxon>Scophthalmidae</taxon>
        <taxon>Scophthalmus</taxon>
    </lineage>
</organism>
<dbReference type="Proteomes" id="UP000246464">
    <property type="component" value="Chromosome 13"/>
</dbReference>
<evidence type="ECO:0000313" key="3">
    <source>
        <dbReference type="Proteomes" id="UP000246464"/>
    </source>
</evidence>